<proteinExistence type="predicted"/>
<dbReference type="Proteomes" id="UP001319104">
    <property type="component" value="Unassembled WGS sequence"/>
</dbReference>
<dbReference type="AlphaFoldDB" id="A0AAP2CI72"/>
<evidence type="ECO:0000313" key="2">
    <source>
        <dbReference type="EMBL" id="MBS9523736.1"/>
    </source>
</evidence>
<accession>A0AAP2CI72</accession>
<organism evidence="2 3">
    <name type="scientific">Litoribacter ruber</name>
    <dbReference type="NCBI Taxonomy" id="702568"/>
    <lineage>
        <taxon>Bacteria</taxon>
        <taxon>Pseudomonadati</taxon>
        <taxon>Bacteroidota</taxon>
        <taxon>Cytophagia</taxon>
        <taxon>Cytophagales</taxon>
        <taxon>Cyclobacteriaceae</taxon>
        <taxon>Litoribacter</taxon>
    </lineage>
</organism>
<name>A0AAP2CI72_9BACT</name>
<gene>
    <name evidence="2" type="ORF">KI659_06855</name>
</gene>
<keyword evidence="3" id="KW-1185">Reference proteome</keyword>
<reference evidence="2 3" key="1">
    <citation type="submission" date="2021-05" db="EMBL/GenBank/DDBJ databases">
        <authorList>
            <person name="Zhang Z.D."/>
            <person name="Osman G."/>
        </authorList>
    </citation>
    <scope>NUCLEOTIDE SEQUENCE [LARGE SCALE GENOMIC DNA]</scope>
    <source>
        <strain evidence="2 3">KCTC 32217</strain>
    </source>
</reference>
<comment type="caution">
    <text evidence="2">The sequence shown here is derived from an EMBL/GenBank/DDBJ whole genome shotgun (WGS) entry which is preliminary data.</text>
</comment>
<sequence length="66" mass="7590">MPALIGLRFVLGKNKYRDKRRKTEDGTKEATKFSKVKKSRTPVPSDEVDWEREEVTAGTKPMNAEH</sequence>
<dbReference type="RefSeq" id="WP_213944616.1">
    <property type="nucleotide sequence ID" value="NZ_JAHCMY010000002.1"/>
</dbReference>
<evidence type="ECO:0000256" key="1">
    <source>
        <dbReference type="SAM" id="MobiDB-lite"/>
    </source>
</evidence>
<feature type="compositionally biased region" description="Basic and acidic residues" evidence="1">
    <location>
        <begin position="21"/>
        <end position="32"/>
    </location>
</feature>
<dbReference type="EMBL" id="JAHCMY010000002">
    <property type="protein sequence ID" value="MBS9523736.1"/>
    <property type="molecule type" value="Genomic_DNA"/>
</dbReference>
<feature type="region of interest" description="Disordered" evidence="1">
    <location>
        <begin position="18"/>
        <end position="66"/>
    </location>
</feature>
<protein>
    <submittedName>
        <fullName evidence="2">Uncharacterized protein</fullName>
    </submittedName>
</protein>
<evidence type="ECO:0000313" key="3">
    <source>
        <dbReference type="Proteomes" id="UP001319104"/>
    </source>
</evidence>